<proteinExistence type="predicted"/>
<sequence length="230" mass="26523">MVLIPTALAFARQSAQRTPQLDWLYHLRAWPALGSSIYDTTQSTTEAADRLIPYPQQGIPDGEQHASNFDGGALCAPSSLLFDVIRHSWQGAVEGLRVAIERYDTVHGEIDREAFSAALAALQYVMKYTLECRVMNLFRAIFMWPIKISQRFIEMVIDRDHIALAIYTHWLVLTMLLKDLWFVGDFGSDRIQRLEAWYKRWESPYIGLLRWPVETQEACKCMQVELLQLV</sequence>
<comment type="caution">
    <text evidence="1">The sequence shown here is derived from an EMBL/GenBank/DDBJ whole genome shotgun (WGS) entry which is preliminary data.</text>
</comment>
<dbReference type="PANTHER" id="PTHR47657">
    <property type="entry name" value="STEROL REGULATORY ELEMENT-BINDING PROTEIN ECM22"/>
    <property type="match status" value="1"/>
</dbReference>
<dbReference type="GO" id="GO:0000981">
    <property type="term" value="F:DNA-binding transcription factor activity, RNA polymerase II-specific"/>
    <property type="evidence" value="ECO:0007669"/>
    <property type="project" value="TreeGrafter"/>
</dbReference>
<dbReference type="InterPro" id="IPR052400">
    <property type="entry name" value="Zn2-C6_fungal_TF"/>
</dbReference>
<protein>
    <submittedName>
        <fullName evidence="1">Uncharacterized protein</fullName>
    </submittedName>
</protein>
<evidence type="ECO:0000313" key="2">
    <source>
        <dbReference type="Proteomes" id="UP001310594"/>
    </source>
</evidence>
<accession>A0AAN7ZWQ2</accession>
<name>A0AAN7ZWQ2_9PEZI</name>
<dbReference type="PANTHER" id="PTHR47657:SF14">
    <property type="entry name" value="ZN(2)-C6 FUNGAL-TYPE DOMAIN-CONTAINING PROTEIN"/>
    <property type="match status" value="1"/>
</dbReference>
<dbReference type="Proteomes" id="UP001310594">
    <property type="component" value="Unassembled WGS sequence"/>
</dbReference>
<dbReference type="EMBL" id="JAVRQU010000018">
    <property type="protein sequence ID" value="KAK5693147.1"/>
    <property type="molecule type" value="Genomic_DNA"/>
</dbReference>
<dbReference type="AlphaFoldDB" id="A0AAN7ZWQ2"/>
<evidence type="ECO:0000313" key="1">
    <source>
        <dbReference type="EMBL" id="KAK5693147.1"/>
    </source>
</evidence>
<organism evidence="1 2">
    <name type="scientific">Elasticomyces elasticus</name>
    <dbReference type="NCBI Taxonomy" id="574655"/>
    <lineage>
        <taxon>Eukaryota</taxon>
        <taxon>Fungi</taxon>
        <taxon>Dikarya</taxon>
        <taxon>Ascomycota</taxon>
        <taxon>Pezizomycotina</taxon>
        <taxon>Dothideomycetes</taxon>
        <taxon>Dothideomycetidae</taxon>
        <taxon>Mycosphaerellales</taxon>
        <taxon>Teratosphaeriaceae</taxon>
        <taxon>Elasticomyces</taxon>
    </lineage>
</organism>
<reference evidence="1" key="1">
    <citation type="submission" date="2023-08" db="EMBL/GenBank/DDBJ databases">
        <title>Black Yeasts Isolated from many extreme environments.</title>
        <authorList>
            <person name="Coleine C."/>
            <person name="Stajich J.E."/>
            <person name="Selbmann L."/>
        </authorList>
    </citation>
    <scope>NUCLEOTIDE SEQUENCE</scope>
    <source>
        <strain evidence="1">CCFEE 5810</strain>
    </source>
</reference>
<gene>
    <name evidence="1" type="ORF">LTR97_010623</name>
</gene>